<evidence type="ECO:0000256" key="4">
    <source>
        <dbReference type="ARBA" id="ARBA00022833"/>
    </source>
</evidence>
<feature type="domain" description="DDT" evidence="9">
    <location>
        <begin position="202"/>
        <end position="265"/>
    </location>
</feature>
<evidence type="ECO:0000256" key="6">
    <source>
        <dbReference type="PROSITE-ProRule" id="PRU00146"/>
    </source>
</evidence>
<dbReference type="SUPFAM" id="SSF57903">
    <property type="entry name" value="FYVE/PHD zinc finger"/>
    <property type="match status" value="1"/>
</dbReference>
<dbReference type="Proteomes" id="UP000887563">
    <property type="component" value="Unplaced"/>
</dbReference>
<comment type="subcellular location">
    <subcellularLocation>
        <location evidence="1">Nucleus</location>
    </subcellularLocation>
</comment>
<feature type="region of interest" description="Disordered" evidence="7">
    <location>
        <begin position="69"/>
        <end position="109"/>
    </location>
</feature>
<feature type="compositionally biased region" description="Basic residues" evidence="7">
    <location>
        <begin position="1326"/>
        <end position="1348"/>
    </location>
</feature>
<feature type="compositionally biased region" description="Acidic residues" evidence="7">
    <location>
        <begin position="1031"/>
        <end position="1044"/>
    </location>
</feature>
<feature type="region of interest" description="Disordered" evidence="7">
    <location>
        <begin position="394"/>
        <end position="417"/>
    </location>
</feature>
<accession>A0A914LX99</accession>
<feature type="compositionally biased region" description="Acidic residues" evidence="7">
    <location>
        <begin position="1064"/>
        <end position="1073"/>
    </location>
</feature>
<feature type="region of interest" description="Disordered" evidence="7">
    <location>
        <begin position="614"/>
        <end position="690"/>
    </location>
</feature>
<evidence type="ECO:0000256" key="5">
    <source>
        <dbReference type="ARBA" id="ARBA00023242"/>
    </source>
</evidence>
<dbReference type="InterPro" id="IPR001965">
    <property type="entry name" value="Znf_PHD"/>
</dbReference>
<protein>
    <submittedName>
        <fullName evidence="11">PHD-type domain-containing protein</fullName>
    </submittedName>
</protein>
<dbReference type="InterPro" id="IPR028938">
    <property type="entry name" value="Rsf1-like"/>
</dbReference>
<evidence type="ECO:0000259" key="9">
    <source>
        <dbReference type="PROSITE" id="PS50827"/>
    </source>
</evidence>
<evidence type="ECO:0000313" key="10">
    <source>
        <dbReference type="Proteomes" id="UP000887563"/>
    </source>
</evidence>
<dbReference type="InterPro" id="IPR013083">
    <property type="entry name" value="Znf_RING/FYVE/PHD"/>
</dbReference>
<dbReference type="InterPro" id="IPR018501">
    <property type="entry name" value="DDT_dom"/>
</dbReference>
<dbReference type="GO" id="GO:0008270">
    <property type="term" value="F:zinc ion binding"/>
    <property type="evidence" value="ECO:0007669"/>
    <property type="project" value="UniProtKB-KW"/>
</dbReference>
<evidence type="ECO:0000259" key="8">
    <source>
        <dbReference type="PROSITE" id="PS50016"/>
    </source>
</evidence>
<dbReference type="PROSITE" id="PS50016">
    <property type="entry name" value="ZF_PHD_2"/>
    <property type="match status" value="1"/>
</dbReference>
<feature type="compositionally biased region" description="Acidic residues" evidence="7">
    <location>
        <begin position="621"/>
        <end position="649"/>
    </location>
</feature>
<dbReference type="GO" id="GO:0031213">
    <property type="term" value="C:RSF complex"/>
    <property type="evidence" value="ECO:0007669"/>
    <property type="project" value="InterPro"/>
</dbReference>
<name>A0A914LX99_MELIC</name>
<organism evidence="10 11">
    <name type="scientific">Meloidogyne incognita</name>
    <name type="common">Southern root-knot nematode worm</name>
    <name type="synonym">Oxyuris incognita</name>
    <dbReference type="NCBI Taxonomy" id="6306"/>
    <lineage>
        <taxon>Eukaryota</taxon>
        <taxon>Metazoa</taxon>
        <taxon>Ecdysozoa</taxon>
        <taxon>Nematoda</taxon>
        <taxon>Chromadorea</taxon>
        <taxon>Rhabditida</taxon>
        <taxon>Tylenchina</taxon>
        <taxon>Tylenchomorpha</taxon>
        <taxon>Tylenchoidea</taxon>
        <taxon>Meloidogynidae</taxon>
        <taxon>Meloidogyninae</taxon>
        <taxon>Meloidogyne</taxon>
        <taxon>Meloidogyne incognita group</taxon>
    </lineage>
</organism>
<dbReference type="PANTHER" id="PTHR14296">
    <property type="entry name" value="REMODELING AND SPACING FACTOR 1"/>
    <property type="match status" value="1"/>
</dbReference>
<keyword evidence="2" id="KW-0479">Metal-binding</keyword>
<proteinExistence type="predicted"/>
<feature type="compositionally biased region" description="Basic and acidic residues" evidence="7">
    <location>
        <begin position="24"/>
        <end position="53"/>
    </location>
</feature>
<dbReference type="InterPro" id="IPR019786">
    <property type="entry name" value="Zinc_finger_PHD-type_CS"/>
</dbReference>
<feature type="compositionally biased region" description="Basic residues" evidence="7">
    <location>
        <begin position="656"/>
        <end position="685"/>
    </location>
</feature>
<feature type="compositionally biased region" description="Basic and acidic residues" evidence="7">
    <location>
        <begin position="1352"/>
        <end position="1364"/>
    </location>
</feature>
<dbReference type="SMART" id="SM00249">
    <property type="entry name" value="PHD"/>
    <property type="match status" value="1"/>
</dbReference>
<dbReference type="PROSITE" id="PS50827">
    <property type="entry name" value="DDT"/>
    <property type="match status" value="1"/>
</dbReference>
<feature type="compositionally biased region" description="Basic and acidic residues" evidence="7">
    <location>
        <begin position="1143"/>
        <end position="1152"/>
    </location>
</feature>
<dbReference type="PROSITE" id="PS01359">
    <property type="entry name" value="ZF_PHD_1"/>
    <property type="match status" value="1"/>
</dbReference>
<evidence type="ECO:0000256" key="7">
    <source>
        <dbReference type="SAM" id="MobiDB-lite"/>
    </source>
</evidence>
<feature type="region of interest" description="Disordered" evidence="7">
    <location>
        <begin position="842"/>
        <end position="871"/>
    </location>
</feature>
<evidence type="ECO:0000256" key="2">
    <source>
        <dbReference type="ARBA" id="ARBA00022723"/>
    </source>
</evidence>
<dbReference type="GO" id="GO:0042393">
    <property type="term" value="F:histone binding"/>
    <property type="evidence" value="ECO:0007669"/>
    <property type="project" value="TreeGrafter"/>
</dbReference>
<feature type="compositionally biased region" description="Polar residues" evidence="7">
    <location>
        <begin position="1429"/>
        <end position="1459"/>
    </location>
</feature>
<feature type="region of interest" description="Disordered" evidence="7">
    <location>
        <begin position="928"/>
        <end position="1461"/>
    </location>
</feature>
<dbReference type="Pfam" id="PF00628">
    <property type="entry name" value="PHD"/>
    <property type="match status" value="1"/>
</dbReference>
<feature type="compositionally biased region" description="Polar residues" evidence="7">
    <location>
        <begin position="1384"/>
        <end position="1422"/>
    </location>
</feature>
<keyword evidence="5" id="KW-0539">Nucleus</keyword>
<dbReference type="PANTHER" id="PTHR14296:SF16">
    <property type="entry name" value="REMODELING AND SPACING FACTOR 1"/>
    <property type="match status" value="1"/>
</dbReference>
<evidence type="ECO:0000256" key="3">
    <source>
        <dbReference type="ARBA" id="ARBA00022771"/>
    </source>
</evidence>
<dbReference type="InterPro" id="IPR019787">
    <property type="entry name" value="Znf_PHD-finger"/>
</dbReference>
<keyword evidence="4" id="KW-0862">Zinc</keyword>
<evidence type="ECO:0000256" key="1">
    <source>
        <dbReference type="ARBA" id="ARBA00004123"/>
    </source>
</evidence>
<reference evidence="11" key="1">
    <citation type="submission" date="2022-11" db="UniProtKB">
        <authorList>
            <consortium name="WormBaseParasite"/>
        </authorList>
    </citation>
    <scope>IDENTIFICATION</scope>
</reference>
<feature type="compositionally biased region" description="Basic and acidic residues" evidence="7">
    <location>
        <begin position="1222"/>
        <end position="1232"/>
    </location>
</feature>
<feature type="compositionally biased region" description="Basic residues" evidence="7">
    <location>
        <begin position="1078"/>
        <end position="1088"/>
    </location>
</feature>
<feature type="region of interest" description="Disordered" evidence="7">
    <location>
        <begin position="1"/>
        <end position="53"/>
    </location>
</feature>
<feature type="compositionally biased region" description="Acidic residues" evidence="7">
    <location>
        <begin position="402"/>
        <end position="416"/>
    </location>
</feature>
<keyword evidence="10" id="KW-1185">Reference proteome</keyword>
<feature type="domain" description="PHD-type" evidence="8">
    <location>
        <begin position="739"/>
        <end position="789"/>
    </location>
</feature>
<dbReference type="GO" id="GO:0045892">
    <property type="term" value="P:negative regulation of DNA-templated transcription"/>
    <property type="evidence" value="ECO:0007669"/>
    <property type="project" value="TreeGrafter"/>
</dbReference>
<feature type="compositionally biased region" description="Basic and acidic residues" evidence="7">
    <location>
        <begin position="1185"/>
        <end position="1197"/>
    </location>
</feature>
<dbReference type="InterPro" id="IPR028942">
    <property type="entry name" value="WHIM1_dom"/>
</dbReference>
<feature type="compositionally biased region" description="Acidic residues" evidence="7">
    <location>
        <begin position="1171"/>
        <end position="1184"/>
    </location>
</feature>
<feature type="compositionally biased region" description="Low complexity" evidence="7">
    <location>
        <begin position="1"/>
        <end position="15"/>
    </location>
</feature>
<dbReference type="InterPro" id="IPR011011">
    <property type="entry name" value="Znf_FYVE_PHD"/>
</dbReference>
<feature type="compositionally biased region" description="Acidic residues" evidence="7">
    <location>
        <begin position="1011"/>
        <end position="1021"/>
    </location>
</feature>
<keyword evidence="3 6" id="KW-0863">Zinc-finger</keyword>
<dbReference type="CDD" id="cd15543">
    <property type="entry name" value="PHD_RSF1"/>
    <property type="match status" value="1"/>
</dbReference>
<feature type="compositionally biased region" description="Basic and acidic residues" evidence="7">
    <location>
        <begin position="82"/>
        <end position="97"/>
    </location>
</feature>
<dbReference type="WBParaSite" id="Minc3s00904g18721">
    <property type="protein sequence ID" value="Minc3s00904g18721"/>
    <property type="gene ID" value="Minc3s00904g18721"/>
</dbReference>
<feature type="compositionally biased region" description="Polar residues" evidence="7">
    <location>
        <begin position="1111"/>
        <end position="1126"/>
    </location>
</feature>
<dbReference type="Gene3D" id="3.30.40.10">
    <property type="entry name" value="Zinc/RING finger domain, C3HC4 (zinc finger)"/>
    <property type="match status" value="1"/>
</dbReference>
<dbReference type="Pfam" id="PF15612">
    <property type="entry name" value="WHIM1"/>
    <property type="match status" value="1"/>
</dbReference>
<feature type="compositionally biased region" description="Basic and acidic residues" evidence="7">
    <location>
        <begin position="928"/>
        <end position="938"/>
    </location>
</feature>
<evidence type="ECO:0000313" key="11">
    <source>
        <dbReference type="WBParaSite" id="Minc3s00904g18721"/>
    </source>
</evidence>
<feature type="compositionally biased region" description="Acidic residues" evidence="7">
    <location>
        <begin position="1233"/>
        <end position="1276"/>
    </location>
</feature>
<sequence>MAESNSIIFDDSSSNQTGSNPDQKNNDDFESKSDTDLKDILKTEGKGGDDSDIKNELIDLETNKQNVAAINNDLDTDSNSDVFHDSKEKLPKTESSEHNPAPYKNRNLGEQEIDNVQNLDEDTKSTVLPKSSEENNGVSQHVSNSIVDGIPESSIEINKTNDSLEPQKMNIEEGDIKLEDENIDNQNEEEMDVIEHLDSSLLYQNPTFAEICSFFNSFTHLLGLKPISIAKLDKFFCTLINGDVDSELIDLHVTLMRKIYLKSARADKWEKALQKFSAICPGLDNESRQLQRHHYVDISIDTKLSLLKALCDSQFECNAKFKENISNTFRNCELRIAPFGRDKVGLIYYLQIDCDLDLRVYTEEPEDEAGTSWALRARNETELIDLINSLKRPDFGKKSSEDQPDDDAEEMDEEQLLDSPKSIVKKASISSNISNHVSDTKEKTSIDIKHFKLDEAQRAKIIMQTKSEILWDCYRKQDLLNKRKLERDKQKKDHVSHSKVVEDVEIPSTSKNIVTDKEDIKNELNLDDNKEFDTPEQAISSDMKVNDTNEIDDALIAAELDAEDKRRVLPRRNARNAAISNLKLFTVSPRLTSTCDSKDSAINTFKHNLAFVSTAGSNSDENSDEEEMNEVEEEEDDNENSSDDDFLLDSDERPTLRKIGKPPTKRKIIPKKKGNKKKQTKKGKKDGRASRIAALQRASIALGAANRKKLSAFAIDESSDDEDAEPDEEEKERKRATELSLCQHCKGVNRPDLLLLCDNCDDAWHTFCLRPQLWYVPDGNWFCPPCEHNSLINRLIYALLMLRDNKKIQDQQKKKEAAADRLKREMDFIGISLNNIIPSGIKKDDGHVNTSSTEDSDESGDGQYLQRKSKKRAMKIVTSKSRLQRRAMEQIEHLCPIVTVAEGRSRREMKRVDYNFRSYDEQLQEAMHSIDPDAKLNDSEMSESEAGRGKDMQNIYVAGEQQKEFRDKSDDDEEESDVPARKRDAPARPPKGRVPKANNKTGKKNKRLTDLDVDDVTESDTDEWHESSADNVEEDPEPSEDEYLPSERTRTNRGMWSRHKSDDEFINDDSDPDYVDKSRRRAVGKKKNRTETKSKNKRRNTETSTSDDDNNIQPSASDSDAPGSNRTKNKKQKLNISSSDEEEAKRLHKMTEAGRPLRRAAAKVGARLIEVDDEWENEDEEDDYVAEHETKTEDNKTGDPSGKNASVDKPSLSGPSTSTLENKIDLSSNDKFDDADEFMPDEMEEVEADEEEEEAEVELENEAVDDDEEDVEDESSYEGSSKSSGDDGEENSSNKTSNVQRAIIKNKLPSPIMKVKKKLPPPQKASKSKKRAPAKIKKATRGRGRKQTTKLENSDYKPGFEKIENSIQRKRSTSLAKEAVVKGTTPQKLTETNISVASNKSASQQSLSPQTTRQTRNPSTLLKNKICQVETNSKQQKIQELPIVSSNDNANIQKQQKSLPPQPRKIEIPLALTISEPSKEQKPEVTIPVKTLSNENITVENEKSSKKNAPINSNINEQTIEKTIAPPSNVEMSIKLKLEAFVKEKIQPRIEKTMTVTPANYSINPSQTATSTTTLNIPLSSSKMSTTIFQPVNPQQLSQYCLRPSNNTPTPPPVTNQKQVVSTSSRSVVSSSIAVQPPTLAPAARIVLQQRPMGHSTSFASFQNNTPPNVSGPQVAIMPTVLPPPMAVGLPQGCVPQFVPQPPATYFMQQGAPPQIIYQTLQPYGTTIGSALPPHAAFPGHPMQVQQSHQAGGIADQESLSHALAGAMNPEDL</sequence>